<dbReference type="CDD" id="cd02414">
    <property type="entry name" value="KH-II_Jag"/>
    <property type="match status" value="1"/>
</dbReference>
<keyword evidence="4 6" id="KW-0143">Chaperone</keyword>
<dbReference type="SMART" id="SM01245">
    <property type="entry name" value="Jag_N"/>
    <property type="match status" value="1"/>
</dbReference>
<dbReference type="InterPro" id="IPR001374">
    <property type="entry name" value="R3H_dom"/>
</dbReference>
<dbReference type="CDD" id="cd02644">
    <property type="entry name" value="R3H_jag"/>
    <property type="match status" value="1"/>
</dbReference>
<keyword evidence="1 6" id="KW-0963">Cytoplasm</keyword>
<dbReference type="PATRIC" id="fig|1408281.3.peg.1144"/>
<proteinExistence type="inferred from homology"/>
<dbReference type="InterPro" id="IPR039247">
    <property type="entry name" value="KhpB"/>
</dbReference>
<dbReference type="EMBL" id="CP009498">
    <property type="protein sequence ID" value="AKL98490.1"/>
    <property type="molecule type" value="Genomic_DNA"/>
</dbReference>
<dbReference type="Pfam" id="PF01424">
    <property type="entry name" value="R3H"/>
    <property type="match status" value="1"/>
</dbReference>
<evidence type="ECO:0000256" key="3">
    <source>
        <dbReference type="ARBA" id="ARBA00022960"/>
    </source>
</evidence>
<sequence length="218" mass="24234">MPEIEIKAKSIEEAIAKGLKELNCTRENAEIKILDEGSSGLFGLMGAKPAVILISADKNCKTQPKNASLEARRKAEITIADILHNMGIELKKTQSDADKDIINLSIQVSDSGYVIGKNGQTLDALEYITQIIVNAGLQEKVKINLDCENYRVKQIEKLKALADKGVTYVLRTKKIYRFEPMNAKERKIIHSYLQDNPNVESFSEGEGIMRKVGIKTAK</sequence>
<dbReference type="GO" id="GO:0009252">
    <property type="term" value="P:peptidoglycan biosynthetic process"/>
    <property type="evidence" value="ECO:0007669"/>
    <property type="project" value="UniProtKB-UniRule"/>
</dbReference>
<evidence type="ECO:0000256" key="1">
    <source>
        <dbReference type="ARBA" id="ARBA00022490"/>
    </source>
</evidence>
<comment type="subcellular location">
    <subcellularLocation>
        <location evidence="6">Cytoplasm</location>
    </subcellularLocation>
</comment>
<dbReference type="Pfam" id="PF13083">
    <property type="entry name" value="KH_KhpA-B"/>
    <property type="match status" value="1"/>
</dbReference>
<dbReference type="Pfam" id="PF14804">
    <property type="entry name" value="Jag_N"/>
    <property type="match status" value="1"/>
</dbReference>
<protein>
    <recommendedName>
        <fullName evidence="6">RNA-binding protein KhpB</fullName>
    </recommendedName>
    <alternativeName>
        <fullName evidence="6">RNA-binding protein EloR</fullName>
    </alternativeName>
</protein>
<dbReference type="GO" id="GO:0071555">
    <property type="term" value="P:cell wall organization"/>
    <property type="evidence" value="ECO:0007669"/>
    <property type="project" value="UniProtKB-KW"/>
</dbReference>
<dbReference type="InterPro" id="IPR038247">
    <property type="entry name" value="Jag_N_dom_sf"/>
</dbReference>
<gene>
    <name evidence="8" type="primary">jag</name>
    <name evidence="6" type="synonym">eloR</name>
    <name evidence="6" type="synonym">khpB</name>
    <name evidence="8" type="ORF">Epro_1111</name>
</gene>
<evidence type="ECO:0000313" key="9">
    <source>
        <dbReference type="Proteomes" id="UP000035337"/>
    </source>
</evidence>
<evidence type="ECO:0000256" key="6">
    <source>
        <dbReference type="HAMAP-Rule" id="MF_00867"/>
    </source>
</evidence>
<evidence type="ECO:0000259" key="7">
    <source>
        <dbReference type="PROSITE" id="PS51061"/>
    </source>
</evidence>
<dbReference type="InterPro" id="IPR036867">
    <property type="entry name" value="R3H_dom_sf"/>
</dbReference>
<dbReference type="AlphaFoldDB" id="A0A0G3WKU3"/>
<dbReference type="InterPro" id="IPR034079">
    <property type="entry name" value="R3H_KhpB"/>
</dbReference>
<dbReference type="HAMAP" id="MF_00867">
    <property type="entry name" value="KhpB"/>
    <property type="match status" value="1"/>
</dbReference>
<dbReference type="OrthoDB" id="9794483at2"/>
<comment type="function">
    <text evidence="6">A probable RNA chaperone. Forms a complex with KhpA which binds to cellular RNA and controls its expression. Plays a role in peptidoglycan (PG) homeostasis and cell length regulation.</text>
</comment>
<dbReference type="Gene3D" id="3.30.1370.50">
    <property type="entry name" value="R3H-like domain"/>
    <property type="match status" value="1"/>
</dbReference>
<dbReference type="Proteomes" id="UP000035337">
    <property type="component" value="Chromosome"/>
</dbReference>
<dbReference type="GO" id="GO:0008360">
    <property type="term" value="P:regulation of cell shape"/>
    <property type="evidence" value="ECO:0007669"/>
    <property type="project" value="UniProtKB-KW"/>
</dbReference>
<comment type="similarity">
    <text evidence="6">Belongs to the KhpB RNA-binding protein family.</text>
</comment>
<dbReference type="Gene3D" id="3.30.30.80">
    <property type="entry name" value="probable RNA-binding protein from clostridium symbiosum atcc 14940"/>
    <property type="match status" value="1"/>
</dbReference>
<dbReference type="PANTHER" id="PTHR35800">
    <property type="entry name" value="PROTEIN JAG"/>
    <property type="match status" value="1"/>
</dbReference>
<dbReference type="SMART" id="SM00393">
    <property type="entry name" value="R3H"/>
    <property type="match status" value="1"/>
</dbReference>
<keyword evidence="5 6" id="KW-0961">Cell wall biogenesis/degradation</keyword>
<dbReference type="STRING" id="1408281.Epro_1111"/>
<feature type="region of interest" description="Jag_N domain" evidence="6">
    <location>
        <begin position="5"/>
        <end position="55"/>
    </location>
</feature>
<evidence type="ECO:0000256" key="5">
    <source>
        <dbReference type="ARBA" id="ARBA00023316"/>
    </source>
</evidence>
<dbReference type="RefSeq" id="WP_052571075.1">
    <property type="nucleotide sequence ID" value="NZ_CP009498.1"/>
</dbReference>
<organism evidence="8 9">
    <name type="scientific">Endomicrobium proavitum</name>
    <dbReference type="NCBI Taxonomy" id="1408281"/>
    <lineage>
        <taxon>Bacteria</taxon>
        <taxon>Pseudomonadati</taxon>
        <taxon>Elusimicrobiota</taxon>
        <taxon>Endomicrobiia</taxon>
        <taxon>Endomicrobiales</taxon>
        <taxon>Endomicrobiaceae</taxon>
        <taxon>Endomicrobium</taxon>
    </lineage>
</organism>
<accession>A0A0G3WKU3</accession>
<dbReference type="InterPro" id="IPR038008">
    <property type="entry name" value="Jag_KH"/>
</dbReference>
<keyword evidence="3 6" id="KW-0133">Cell shape</keyword>
<evidence type="ECO:0000313" key="8">
    <source>
        <dbReference type="EMBL" id="AKL98490.1"/>
    </source>
</evidence>
<comment type="domain">
    <text evidence="6">Has an N-terminal Jag-N domain and 2 RNA-binding domains (KH and R3H).</text>
</comment>
<dbReference type="NCBIfam" id="NF041568">
    <property type="entry name" value="Jag_EloR"/>
    <property type="match status" value="1"/>
</dbReference>
<keyword evidence="8" id="KW-0238">DNA-binding</keyword>
<dbReference type="Gene3D" id="3.30.300.20">
    <property type="match status" value="1"/>
</dbReference>
<dbReference type="GO" id="GO:0003677">
    <property type="term" value="F:DNA binding"/>
    <property type="evidence" value="ECO:0007669"/>
    <property type="project" value="UniProtKB-KW"/>
</dbReference>
<keyword evidence="2 6" id="KW-0694">RNA-binding</keyword>
<dbReference type="InterPro" id="IPR032782">
    <property type="entry name" value="KhpB_N"/>
</dbReference>
<feature type="domain" description="R3H" evidence="7">
    <location>
        <begin position="152"/>
        <end position="218"/>
    </location>
</feature>
<reference evidence="8 9" key="1">
    <citation type="submission" date="2014-09" db="EMBL/GenBank/DDBJ databases">
        <title>Complete genome sequence of Endomicrobium proavitum.</title>
        <authorList>
            <person name="Zheng H."/>
        </authorList>
    </citation>
    <scope>NUCLEOTIDE SEQUENCE [LARGE SCALE GENOMIC DNA]</scope>
    <source>
        <strain evidence="8 9">Rsa215</strain>
    </source>
</reference>
<dbReference type="PANTHER" id="PTHR35800:SF1">
    <property type="entry name" value="RNA-BINDING PROTEIN KHPB"/>
    <property type="match status" value="1"/>
</dbReference>
<dbReference type="GO" id="GO:0005737">
    <property type="term" value="C:cytoplasm"/>
    <property type="evidence" value="ECO:0007669"/>
    <property type="project" value="UniProtKB-SubCell"/>
</dbReference>
<comment type="subunit">
    <text evidence="6">Forms a complex with KhpA.</text>
</comment>
<dbReference type="PROSITE" id="PS51061">
    <property type="entry name" value="R3H"/>
    <property type="match status" value="1"/>
</dbReference>
<name>A0A0G3WKU3_9BACT</name>
<dbReference type="KEGG" id="epo:Epro_1111"/>
<evidence type="ECO:0000256" key="2">
    <source>
        <dbReference type="ARBA" id="ARBA00022884"/>
    </source>
</evidence>
<keyword evidence="9" id="KW-1185">Reference proteome</keyword>
<dbReference type="GO" id="GO:0003723">
    <property type="term" value="F:RNA binding"/>
    <property type="evidence" value="ECO:0007669"/>
    <property type="project" value="UniProtKB-UniRule"/>
</dbReference>
<dbReference type="SUPFAM" id="SSF82708">
    <property type="entry name" value="R3H domain"/>
    <property type="match status" value="1"/>
</dbReference>
<evidence type="ECO:0000256" key="4">
    <source>
        <dbReference type="ARBA" id="ARBA00023186"/>
    </source>
</evidence>
<dbReference type="InterPro" id="IPR015946">
    <property type="entry name" value="KH_dom-like_a/b"/>
</dbReference>